<accession>A0A7D5GGT5</accession>
<dbReference type="KEGG" id="halg:HUG10_05505"/>
<evidence type="ECO:0000313" key="2">
    <source>
        <dbReference type="Proteomes" id="UP000509750"/>
    </source>
</evidence>
<sequence length="328" mass="35271">MTDTGVSLRDGIHIDLSDGTRVVADASSPSGDVNVLTHAHGDHLFRASPGPVVCSPATADIARHRRTNAIVEPGTDPRVELVSAGHVAGSTAAVVTDPDGTRYCYTGDVSTRDRLYLDGFDPPDVDVLVVESTYGRPEYVLPSQAEVEGEINDWLDETMDCPVLLFGYSLGRAQKLQVLAEAAGRDRVFVTDGVAGVNAAVEPHVDATFGSATFGPDVDLGPGDALVLPRGRGTRDLVARLRDERDAVTAGFSGWAVDESFRYRGDYDATFPLTDHCDFRELCELVEAANPDRVYTTHGFTDELAIELTRRGFEATALRKGQAMLGDF</sequence>
<dbReference type="OrthoDB" id="40950at2157"/>
<dbReference type="GeneID" id="56028268"/>
<proteinExistence type="predicted"/>
<dbReference type="GO" id="GO:0004521">
    <property type="term" value="F:RNA endonuclease activity"/>
    <property type="evidence" value="ECO:0007669"/>
    <property type="project" value="TreeGrafter"/>
</dbReference>
<protein>
    <submittedName>
        <fullName evidence="1">mRNA 3'-end processing factor</fullName>
    </submittedName>
</protein>
<dbReference type="PANTHER" id="PTHR11203:SF37">
    <property type="entry name" value="INTEGRATOR COMPLEX SUBUNIT 11"/>
    <property type="match status" value="1"/>
</dbReference>
<dbReference type="AlphaFoldDB" id="A0A7D5GGT5"/>
<organism evidence="1 2">
    <name type="scientific">Halorarum halophilum</name>
    <dbReference type="NCBI Taxonomy" id="2743090"/>
    <lineage>
        <taxon>Archaea</taxon>
        <taxon>Methanobacteriati</taxon>
        <taxon>Methanobacteriota</taxon>
        <taxon>Stenosarchaea group</taxon>
        <taxon>Halobacteria</taxon>
        <taxon>Halobacteriales</taxon>
        <taxon>Haloferacaceae</taxon>
        <taxon>Halorarum</taxon>
    </lineage>
</organism>
<dbReference type="SUPFAM" id="SSF56281">
    <property type="entry name" value="Metallo-hydrolase/oxidoreductase"/>
    <property type="match status" value="1"/>
</dbReference>
<dbReference type="PANTHER" id="PTHR11203">
    <property type="entry name" value="CLEAVAGE AND POLYADENYLATION SPECIFICITY FACTOR FAMILY MEMBER"/>
    <property type="match status" value="1"/>
</dbReference>
<gene>
    <name evidence="1" type="ORF">HUG10_05505</name>
</gene>
<evidence type="ECO:0000313" key="1">
    <source>
        <dbReference type="EMBL" id="QLG27031.1"/>
    </source>
</evidence>
<dbReference type="EMBL" id="CP058529">
    <property type="protein sequence ID" value="QLG27031.1"/>
    <property type="molecule type" value="Genomic_DNA"/>
</dbReference>
<dbReference type="Proteomes" id="UP000509750">
    <property type="component" value="Chromosome"/>
</dbReference>
<dbReference type="RefSeq" id="WP_179168606.1">
    <property type="nucleotide sequence ID" value="NZ_CP058529.1"/>
</dbReference>
<keyword evidence="2" id="KW-1185">Reference proteome</keyword>
<reference evidence="1 2" key="1">
    <citation type="submission" date="2020-07" db="EMBL/GenBank/DDBJ databases">
        <title>Gai3-2, isolated from salt lake.</title>
        <authorList>
            <person name="Cui H."/>
            <person name="Shi X."/>
        </authorList>
    </citation>
    <scope>NUCLEOTIDE SEQUENCE [LARGE SCALE GENOMIC DNA]</scope>
    <source>
        <strain evidence="1 2">Gai3-2</strain>
    </source>
</reference>
<name>A0A7D5GGT5_9EURY</name>
<dbReference type="InterPro" id="IPR036866">
    <property type="entry name" value="RibonucZ/Hydroxyglut_hydro"/>
</dbReference>
<dbReference type="InterPro" id="IPR050698">
    <property type="entry name" value="MBL"/>
</dbReference>
<dbReference type="Gene3D" id="3.60.15.10">
    <property type="entry name" value="Ribonuclease Z/Hydroxyacylglutathione hydrolase-like"/>
    <property type="match status" value="1"/>
</dbReference>